<proteinExistence type="predicted"/>
<sequence>MKFYNETELYNTIGANIKYFREKSGLTQLDLSEKSKISISYISKIEAPSCNKSISIAVLNHIANTLNVDITEFFERRI</sequence>
<protein>
    <submittedName>
        <fullName evidence="3">XRE family transcriptional regulator</fullName>
    </submittedName>
</protein>
<feature type="domain" description="HTH cro/C1-type" evidence="2">
    <location>
        <begin position="17"/>
        <end position="73"/>
    </location>
</feature>
<evidence type="ECO:0000313" key="3">
    <source>
        <dbReference type="EMBL" id="RRJ24640.1"/>
    </source>
</evidence>
<dbReference type="CDD" id="cd00093">
    <property type="entry name" value="HTH_XRE"/>
    <property type="match status" value="1"/>
</dbReference>
<dbReference type="SUPFAM" id="SSF47413">
    <property type="entry name" value="lambda repressor-like DNA-binding domains"/>
    <property type="match status" value="1"/>
</dbReference>
<dbReference type="InterPro" id="IPR050807">
    <property type="entry name" value="TransReg_Diox_bact_type"/>
</dbReference>
<dbReference type="GO" id="GO:0003677">
    <property type="term" value="F:DNA binding"/>
    <property type="evidence" value="ECO:0007669"/>
    <property type="project" value="UniProtKB-KW"/>
</dbReference>
<name>A0A3P3QWA7_9FIRM</name>
<dbReference type="GO" id="GO:0003700">
    <property type="term" value="F:DNA-binding transcription factor activity"/>
    <property type="evidence" value="ECO:0007669"/>
    <property type="project" value="TreeGrafter"/>
</dbReference>
<organism evidence="3 4">
    <name type="scientific">Lachnoanaerobaculum gingivalis</name>
    <dbReference type="NCBI Taxonomy" id="2490855"/>
    <lineage>
        <taxon>Bacteria</taxon>
        <taxon>Bacillati</taxon>
        <taxon>Bacillota</taxon>
        <taxon>Clostridia</taxon>
        <taxon>Lachnospirales</taxon>
        <taxon>Lachnospiraceae</taxon>
        <taxon>Lachnoanaerobaculum</taxon>
    </lineage>
</organism>
<dbReference type="Pfam" id="PF12844">
    <property type="entry name" value="HTH_19"/>
    <property type="match status" value="1"/>
</dbReference>
<comment type="caution">
    <text evidence="3">The sequence shown here is derived from an EMBL/GenBank/DDBJ whole genome shotgun (WGS) entry which is preliminary data.</text>
</comment>
<dbReference type="Gene3D" id="1.10.260.40">
    <property type="entry name" value="lambda repressor-like DNA-binding domains"/>
    <property type="match status" value="1"/>
</dbReference>
<dbReference type="PANTHER" id="PTHR46797">
    <property type="entry name" value="HTH-TYPE TRANSCRIPTIONAL REGULATOR"/>
    <property type="match status" value="1"/>
</dbReference>
<reference evidence="3 4" key="1">
    <citation type="submission" date="2018-11" db="EMBL/GenBank/DDBJ databases">
        <title>Genome sequencing of Lachnoanaerobaculum sp. KCOM 2030 (= ChDC B114).</title>
        <authorList>
            <person name="Kook J.-K."/>
            <person name="Park S.-N."/>
            <person name="Lim Y.K."/>
        </authorList>
    </citation>
    <scope>NUCLEOTIDE SEQUENCE [LARGE SCALE GENOMIC DNA]</scope>
    <source>
        <strain evidence="3 4">KCOM 2030</strain>
    </source>
</reference>
<dbReference type="RefSeq" id="WP_128674970.1">
    <property type="nucleotide sequence ID" value="NZ_RRCO01000006.1"/>
</dbReference>
<accession>A0A3P3QWA7</accession>
<dbReference type="AlphaFoldDB" id="A0A3P3QWA7"/>
<keyword evidence="1" id="KW-0238">DNA-binding</keyword>
<dbReference type="InterPro" id="IPR001387">
    <property type="entry name" value="Cro/C1-type_HTH"/>
</dbReference>
<evidence type="ECO:0000313" key="4">
    <source>
        <dbReference type="Proteomes" id="UP000272490"/>
    </source>
</evidence>
<dbReference type="EMBL" id="RRCO01000006">
    <property type="protein sequence ID" value="RRJ24640.1"/>
    <property type="molecule type" value="Genomic_DNA"/>
</dbReference>
<evidence type="ECO:0000256" key="1">
    <source>
        <dbReference type="ARBA" id="ARBA00023125"/>
    </source>
</evidence>
<keyword evidence="4" id="KW-1185">Reference proteome</keyword>
<dbReference type="PANTHER" id="PTHR46797:SF1">
    <property type="entry name" value="METHYLPHOSPHONATE SYNTHASE"/>
    <property type="match status" value="1"/>
</dbReference>
<dbReference type="InterPro" id="IPR010982">
    <property type="entry name" value="Lambda_DNA-bd_dom_sf"/>
</dbReference>
<dbReference type="SMART" id="SM00530">
    <property type="entry name" value="HTH_XRE"/>
    <property type="match status" value="1"/>
</dbReference>
<gene>
    <name evidence="3" type="ORF">EHV10_12710</name>
</gene>
<dbReference type="OrthoDB" id="1629646at2"/>
<dbReference type="Proteomes" id="UP000272490">
    <property type="component" value="Unassembled WGS sequence"/>
</dbReference>
<dbReference type="GO" id="GO:0005829">
    <property type="term" value="C:cytosol"/>
    <property type="evidence" value="ECO:0007669"/>
    <property type="project" value="TreeGrafter"/>
</dbReference>
<evidence type="ECO:0000259" key="2">
    <source>
        <dbReference type="PROSITE" id="PS50943"/>
    </source>
</evidence>
<dbReference type="PROSITE" id="PS50943">
    <property type="entry name" value="HTH_CROC1"/>
    <property type="match status" value="1"/>
</dbReference>